<dbReference type="InterPro" id="IPR043325">
    <property type="entry name" value="LTSS"/>
</dbReference>
<accession>A0AAE1N1U9</accession>
<keyword evidence="8" id="KW-0449">Lipoprotein</keyword>
<keyword evidence="6" id="KW-1015">Disulfide bond</keyword>
<dbReference type="InterPro" id="IPR036312">
    <property type="entry name" value="Bifun_inhib/LTP/seed_sf"/>
</dbReference>
<dbReference type="GO" id="GO:0005886">
    <property type="term" value="C:plasma membrane"/>
    <property type="evidence" value="ECO:0007669"/>
    <property type="project" value="UniProtKB-SubCell"/>
</dbReference>
<keyword evidence="5 9" id="KW-0732">Signal</keyword>
<evidence type="ECO:0000256" key="8">
    <source>
        <dbReference type="ARBA" id="ARBA00023288"/>
    </source>
</evidence>
<evidence type="ECO:0000256" key="1">
    <source>
        <dbReference type="ARBA" id="ARBA00004609"/>
    </source>
</evidence>
<proteinExistence type="inferred from homology"/>
<dbReference type="GO" id="GO:0098552">
    <property type="term" value="C:side of membrane"/>
    <property type="evidence" value="ECO:0007669"/>
    <property type="project" value="UniProtKB-KW"/>
</dbReference>
<evidence type="ECO:0000313" key="12">
    <source>
        <dbReference type="Proteomes" id="UP001293593"/>
    </source>
</evidence>
<evidence type="ECO:0000259" key="10">
    <source>
        <dbReference type="SMART" id="SM00499"/>
    </source>
</evidence>
<evidence type="ECO:0000256" key="7">
    <source>
        <dbReference type="ARBA" id="ARBA00023180"/>
    </source>
</evidence>
<feature type="signal peptide" evidence="9">
    <location>
        <begin position="1"/>
        <end position="25"/>
    </location>
</feature>
<dbReference type="AlphaFoldDB" id="A0AAE1N1U9"/>
<dbReference type="FunFam" id="1.10.110.10:FF:000001">
    <property type="entry name" value="Bifunctional inhibitor/lipid-transfer protein/seed storage 2S albumin superfamily protein"/>
    <property type="match status" value="1"/>
</dbReference>
<dbReference type="PANTHER" id="PTHR33044">
    <property type="entry name" value="BIFUNCTIONAL INHIBITOR/LIPID-TRANSFER PROTEIN/SEED STORAGE 2S ALBUMIN SUPERFAMILY PROTEIN-RELATED"/>
    <property type="match status" value="1"/>
</dbReference>
<organism evidence="11 12">
    <name type="scientific">Acacia crassicarpa</name>
    <name type="common">northern wattle</name>
    <dbReference type="NCBI Taxonomy" id="499986"/>
    <lineage>
        <taxon>Eukaryota</taxon>
        <taxon>Viridiplantae</taxon>
        <taxon>Streptophyta</taxon>
        <taxon>Embryophyta</taxon>
        <taxon>Tracheophyta</taxon>
        <taxon>Spermatophyta</taxon>
        <taxon>Magnoliopsida</taxon>
        <taxon>eudicotyledons</taxon>
        <taxon>Gunneridae</taxon>
        <taxon>Pentapetalae</taxon>
        <taxon>rosids</taxon>
        <taxon>fabids</taxon>
        <taxon>Fabales</taxon>
        <taxon>Fabaceae</taxon>
        <taxon>Caesalpinioideae</taxon>
        <taxon>mimosoid clade</taxon>
        <taxon>Acacieae</taxon>
        <taxon>Acacia</taxon>
    </lineage>
</organism>
<comment type="subcellular location">
    <subcellularLocation>
        <location evidence="1">Cell membrane</location>
        <topology evidence="1">Lipid-anchor</topology>
        <topology evidence="1">GPI-anchor</topology>
    </subcellularLocation>
</comment>
<evidence type="ECO:0000256" key="6">
    <source>
        <dbReference type="ARBA" id="ARBA00023157"/>
    </source>
</evidence>
<gene>
    <name evidence="11" type="ORF">QN277_012709</name>
</gene>
<evidence type="ECO:0000313" key="11">
    <source>
        <dbReference type="EMBL" id="KAK4281186.1"/>
    </source>
</evidence>
<dbReference type="Gene3D" id="1.10.110.10">
    <property type="entry name" value="Plant lipid-transfer and hydrophobic proteins"/>
    <property type="match status" value="1"/>
</dbReference>
<evidence type="ECO:0000256" key="4">
    <source>
        <dbReference type="ARBA" id="ARBA00022622"/>
    </source>
</evidence>
<dbReference type="PRINTS" id="PR00382">
    <property type="entry name" value="LIPIDTRNSFER"/>
</dbReference>
<name>A0AAE1N1U9_9FABA</name>
<dbReference type="InterPro" id="IPR016140">
    <property type="entry name" value="Bifunc_inhib/LTP/seed_store"/>
</dbReference>
<dbReference type="SMART" id="SM00499">
    <property type="entry name" value="AAI"/>
    <property type="match status" value="1"/>
</dbReference>
<keyword evidence="4" id="KW-0472">Membrane</keyword>
<evidence type="ECO:0000256" key="3">
    <source>
        <dbReference type="ARBA" id="ARBA00022475"/>
    </source>
</evidence>
<comment type="caution">
    <text evidence="11">The sequence shown here is derived from an EMBL/GenBank/DDBJ whole genome shotgun (WGS) entry which is preliminary data.</text>
</comment>
<keyword evidence="12" id="KW-1185">Reference proteome</keyword>
<dbReference type="SUPFAM" id="SSF47699">
    <property type="entry name" value="Bifunctional inhibitor/lipid-transfer protein/seed storage 2S albumin"/>
    <property type="match status" value="1"/>
</dbReference>
<feature type="chain" id="PRO_5042281754" description="Bifunctional inhibitor/plant lipid transfer protein/seed storage helical domain-containing protein" evidence="9">
    <location>
        <begin position="26"/>
        <end position="174"/>
    </location>
</feature>
<dbReference type="GO" id="GO:0006869">
    <property type="term" value="P:lipid transport"/>
    <property type="evidence" value="ECO:0007669"/>
    <property type="project" value="InterPro"/>
</dbReference>
<dbReference type="EMBL" id="JAWXYG010000002">
    <property type="protein sequence ID" value="KAK4281186.1"/>
    <property type="molecule type" value="Genomic_DNA"/>
</dbReference>
<protein>
    <recommendedName>
        <fullName evidence="10">Bifunctional inhibitor/plant lipid transfer protein/seed storage helical domain-containing protein</fullName>
    </recommendedName>
</protein>
<keyword evidence="7" id="KW-0325">Glycoprotein</keyword>
<keyword evidence="3" id="KW-1003">Cell membrane</keyword>
<evidence type="ECO:0000256" key="2">
    <source>
        <dbReference type="ARBA" id="ARBA00009748"/>
    </source>
</evidence>
<reference evidence="11" key="1">
    <citation type="submission" date="2023-10" db="EMBL/GenBank/DDBJ databases">
        <title>Chromosome-level genome of the transformable northern wattle, Acacia crassicarpa.</title>
        <authorList>
            <person name="Massaro I."/>
            <person name="Sinha N.R."/>
            <person name="Poethig S."/>
            <person name="Leichty A.R."/>
        </authorList>
    </citation>
    <scope>NUCLEOTIDE SEQUENCE</scope>
    <source>
        <strain evidence="11">Acra3RX</strain>
        <tissue evidence="11">Leaf</tissue>
    </source>
</reference>
<dbReference type="CDD" id="cd00010">
    <property type="entry name" value="AAI_LTSS"/>
    <property type="match status" value="1"/>
</dbReference>
<dbReference type="GO" id="GO:0008289">
    <property type="term" value="F:lipid binding"/>
    <property type="evidence" value="ECO:0007669"/>
    <property type="project" value="InterPro"/>
</dbReference>
<evidence type="ECO:0000256" key="9">
    <source>
        <dbReference type="SAM" id="SignalP"/>
    </source>
</evidence>
<dbReference type="Proteomes" id="UP001293593">
    <property type="component" value="Unassembled WGS sequence"/>
</dbReference>
<sequence>MASRRVQIVLTVSLIVMVLWGLTVAQNDSSCTNVLISLSPCLDYVTGNSSVPSSACCSQFASVVRSQPQCLCEVVNGAASSVGISINQTQALTLPSACRVQIPPLSICKASSPTSDSASVTTSFPSGSGNGYSTFSSSTGSGRSSSHGNYVKQPSSLVGFFVSVTCLGFVLTWN</sequence>
<dbReference type="InterPro" id="IPR000528">
    <property type="entry name" value="Plant_nsLTP"/>
</dbReference>
<keyword evidence="4" id="KW-0336">GPI-anchor</keyword>
<comment type="similarity">
    <text evidence="2">Belongs to the plant LTP family.</text>
</comment>
<feature type="domain" description="Bifunctional inhibitor/plant lipid transfer protein/seed storage helical" evidence="10">
    <location>
        <begin position="31"/>
        <end position="108"/>
    </location>
</feature>
<dbReference type="Pfam" id="PF14368">
    <property type="entry name" value="LTP_2"/>
    <property type="match status" value="1"/>
</dbReference>
<evidence type="ECO:0000256" key="5">
    <source>
        <dbReference type="ARBA" id="ARBA00022729"/>
    </source>
</evidence>